<dbReference type="InterPro" id="IPR021476">
    <property type="entry name" value="Egh16-like"/>
</dbReference>
<evidence type="ECO:0008006" key="3">
    <source>
        <dbReference type="Google" id="ProtNLM"/>
    </source>
</evidence>
<organism evidence="1 2">
    <name type="scientific">Metarhizium rileyi (strain RCEF 4871)</name>
    <name type="common">Nomuraea rileyi</name>
    <dbReference type="NCBI Taxonomy" id="1649241"/>
    <lineage>
        <taxon>Eukaryota</taxon>
        <taxon>Fungi</taxon>
        <taxon>Dikarya</taxon>
        <taxon>Ascomycota</taxon>
        <taxon>Pezizomycotina</taxon>
        <taxon>Sordariomycetes</taxon>
        <taxon>Hypocreomycetidae</taxon>
        <taxon>Hypocreales</taxon>
        <taxon>Clavicipitaceae</taxon>
        <taxon>Metarhizium</taxon>
    </lineage>
</organism>
<dbReference type="Pfam" id="PF11327">
    <property type="entry name" value="Egh16-like"/>
    <property type="match status" value="1"/>
</dbReference>
<dbReference type="PANTHER" id="PTHR34618">
    <property type="entry name" value="SURFACE PROTEIN MAS1, PUTATIVE-RELATED"/>
    <property type="match status" value="1"/>
</dbReference>
<reference evidence="2" key="1">
    <citation type="submission" date="2018-12" db="EMBL/GenBank/DDBJ databases">
        <title>The complete genome of Metarhizium rileyi, a key fungal pathogen of Lepidoptera.</title>
        <authorList>
            <person name="Binneck E."/>
            <person name="Lastra C.C.L."/>
            <person name="Sosa-Gomez D.R."/>
        </authorList>
    </citation>
    <scope>NUCLEOTIDE SEQUENCE [LARGE SCALE GENOMIC DNA]</scope>
    <source>
        <strain evidence="2">Cep018-CH2</strain>
    </source>
</reference>
<sequence length="295" mass="30860">MAATVVVSGHGVIRAIQGANNVTMPGLLVADGTPRDCVVNACGAQADTGIIRDNEITSGKYGPLGWTQGYGKVDPDLVVANFMGIGPRPPTNKGASDSVGVEDDLSALSSIKQRREEYKRQMSNFFQGIANLPIVGTLGVGGNRKTYPVETLNGDMRGEGAQHGLPTCDEDGVVNLVYRQINQDGAGPMTAAVDPCSGGKNGKAFVTARVVRDVPGSGVSGLSISTNTDYAVQVKIPEGTICKGEIAGVKNVCVVRVRNQALAGPFGGAAAFTQSSTNRKRALEYRLRKRAARKI</sequence>
<protein>
    <recommendedName>
        <fullName evidence="3">Cell surface protein (Mas1)</fullName>
    </recommendedName>
</protein>
<name>A0A5C6GL56_METRR</name>
<proteinExistence type="predicted"/>
<comment type="caution">
    <text evidence="1">The sequence shown here is derived from an EMBL/GenBank/DDBJ whole genome shotgun (WGS) entry which is preliminary data.</text>
</comment>
<accession>A0A5C6GL56</accession>
<dbReference type="PANTHER" id="PTHR34618:SF1">
    <property type="entry name" value="SECRETED PROTEIN"/>
    <property type="match status" value="1"/>
</dbReference>
<dbReference type="AlphaFoldDB" id="A0A5C6GL56"/>
<dbReference type="EMBL" id="SBHS01000003">
    <property type="protein sequence ID" value="TWU77538.1"/>
    <property type="molecule type" value="Genomic_DNA"/>
</dbReference>
<evidence type="ECO:0000313" key="2">
    <source>
        <dbReference type="Proteomes" id="UP000317257"/>
    </source>
</evidence>
<dbReference type="Proteomes" id="UP000317257">
    <property type="component" value="Unassembled WGS sequence"/>
</dbReference>
<evidence type="ECO:0000313" key="1">
    <source>
        <dbReference type="EMBL" id="TWU77538.1"/>
    </source>
</evidence>
<gene>
    <name evidence="1" type="ORF">ED733_007456</name>
</gene>